<dbReference type="Proteomes" id="UP000663832">
    <property type="component" value="Unassembled WGS sequence"/>
</dbReference>
<dbReference type="Gene3D" id="3.40.50.450">
    <property type="match status" value="1"/>
</dbReference>
<dbReference type="Proteomes" id="UP000663877">
    <property type="component" value="Unassembled WGS sequence"/>
</dbReference>
<evidence type="ECO:0000256" key="1">
    <source>
        <dbReference type="SAM" id="MobiDB-lite"/>
    </source>
</evidence>
<dbReference type="EMBL" id="CAJNOM010000433">
    <property type="protein sequence ID" value="CAF1435726.1"/>
    <property type="molecule type" value="Genomic_DNA"/>
</dbReference>
<dbReference type="Pfam" id="PF12694">
    <property type="entry name" value="cpYpsA"/>
    <property type="match status" value="1"/>
</dbReference>
<accession>A0A815N8D7</accession>
<reference evidence="3" key="1">
    <citation type="submission" date="2021-02" db="EMBL/GenBank/DDBJ databases">
        <authorList>
            <person name="Nowell W R."/>
        </authorList>
    </citation>
    <scope>NUCLEOTIDE SEQUENCE</scope>
</reference>
<keyword evidence="4" id="KW-1185">Reference proteome</keyword>
<dbReference type="AlphaFoldDB" id="A0A815N8D7"/>
<evidence type="ECO:0000313" key="3">
    <source>
        <dbReference type="EMBL" id="CAF1435726.1"/>
    </source>
</evidence>
<dbReference type="SUPFAM" id="SSF102405">
    <property type="entry name" value="MCP/YpsA-like"/>
    <property type="match status" value="1"/>
</dbReference>
<feature type="compositionally biased region" description="Basic and acidic residues" evidence="1">
    <location>
        <begin position="405"/>
        <end position="414"/>
    </location>
</feature>
<feature type="region of interest" description="Disordered" evidence="1">
    <location>
        <begin position="403"/>
        <end position="425"/>
    </location>
</feature>
<name>A0A815N8D7_9BILA</name>
<dbReference type="InterPro" id="IPR024755">
    <property type="entry name" value="cpYpsA"/>
</dbReference>
<evidence type="ECO:0008006" key="5">
    <source>
        <dbReference type="Google" id="ProtNLM"/>
    </source>
</evidence>
<feature type="compositionally biased region" description="Basic residues" evidence="1">
    <location>
        <begin position="415"/>
        <end position="425"/>
    </location>
</feature>
<sequence>MLKKIISGGQTGVDRAALDVAIELNYQYGGWCPRGRKAEDGMIDPIKYANLHETSTDDYSQRTEYNVRDSDGTLIMIIGSEATMDNGTKLTVNMTKKYQKPMCIISLNEEHKNINEMKILEWLMINKIQIMNNYSDQTSNSNHLSFHCSSGELLWGQLHCICEGYFNGRLNRYDTPQSIPELLAGGTIKQRYFNYRCRAAKGDWQAKSYQTRDTLEAEPFKSGYIIYNIHHNPVEILRRCANVGVSLYQTHSDHSIVYINRYDWSCHHDYDFQYEIDKLLGIDRNKPDHDFFWESSFHGRIMVIDSNSAMNIIKQWKFDPTELKQPQEKVFIDTRNETNNRVGLHLSIPKTDYDFAWLVFSSDQPDSELIAIVYDGSCTTLSGQIILGKEDVVSLDESELNTQEQARRNADLSKKMRSAARYRHN</sequence>
<gene>
    <name evidence="2" type="ORF">BJG266_LOCUS24692</name>
    <name evidence="3" type="ORF">QVE165_LOCUS39266</name>
</gene>
<dbReference type="EMBL" id="CAJNOI010000179">
    <property type="protein sequence ID" value="CAF1162021.1"/>
    <property type="molecule type" value="Genomic_DNA"/>
</dbReference>
<comment type="caution">
    <text evidence="3">The sequence shown here is derived from an EMBL/GenBank/DDBJ whole genome shotgun (WGS) entry which is preliminary data.</text>
</comment>
<protein>
    <recommendedName>
        <fullName evidence="5">Molybdenum carrier</fullName>
    </recommendedName>
</protein>
<proteinExistence type="predicted"/>
<dbReference type="OrthoDB" id="10044844at2759"/>
<evidence type="ECO:0000313" key="2">
    <source>
        <dbReference type="EMBL" id="CAF1162021.1"/>
    </source>
</evidence>
<evidence type="ECO:0000313" key="4">
    <source>
        <dbReference type="Proteomes" id="UP000663832"/>
    </source>
</evidence>
<organism evidence="3 4">
    <name type="scientific">Adineta steineri</name>
    <dbReference type="NCBI Taxonomy" id="433720"/>
    <lineage>
        <taxon>Eukaryota</taxon>
        <taxon>Metazoa</taxon>
        <taxon>Spiralia</taxon>
        <taxon>Gnathifera</taxon>
        <taxon>Rotifera</taxon>
        <taxon>Eurotatoria</taxon>
        <taxon>Bdelloidea</taxon>
        <taxon>Adinetida</taxon>
        <taxon>Adinetidae</taxon>
        <taxon>Adineta</taxon>
    </lineage>
</organism>